<reference evidence="2 3" key="1">
    <citation type="submission" date="2017-05" db="EMBL/GenBank/DDBJ databases">
        <title>PacBio assembly of a Plasmodium knowlesi genome sequence with Hi-C correction and manual annotation of the SICAvar gene family.</title>
        <authorList>
            <person name="Lapp S.A."/>
            <person name="Geraldo J.A."/>
            <person name="Chien J.-T."/>
            <person name="Ay F."/>
            <person name="Pakala S.B."/>
            <person name="Batugedara G."/>
            <person name="Humphrey J.C."/>
            <person name="Debarry J.D."/>
            <person name="Le Roch K.G."/>
            <person name="Galinski M.R."/>
            <person name="Kissinger J.C."/>
        </authorList>
    </citation>
    <scope>NUCLEOTIDE SEQUENCE [LARGE SCALE GENOMIC DNA]</scope>
    <source>
        <strain evidence="3">Malayan Strain Pk1 (A+)</strain>
    </source>
</reference>
<dbReference type="OMA" id="SPVIKYD"/>
<proteinExistence type="predicted"/>
<protein>
    <submittedName>
        <fullName evidence="2">Uncharacterized protein</fullName>
    </submittedName>
</protein>
<gene>
    <name evidence="2" type="ORF">PKNOH_S120130500</name>
</gene>
<dbReference type="VEuPathDB" id="PlasmoDB:PKNH_0912100"/>
<organism evidence="2 3">
    <name type="scientific">Plasmodium knowlesi</name>
    <dbReference type="NCBI Taxonomy" id="5850"/>
    <lineage>
        <taxon>Eukaryota</taxon>
        <taxon>Sar</taxon>
        <taxon>Alveolata</taxon>
        <taxon>Apicomplexa</taxon>
        <taxon>Aconoidasida</taxon>
        <taxon>Haemosporida</taxon>
        <taxon>Plasmodiidae</taxon>
        <taxon>Plasmodium</taxon>
        <taxon>Plasmodium (Plasmodium)</taxon>
    </lineage>
</organism>
<dbReference type="VEuPathDB" id="PlasmoDB:PKNOH_S120130500"/>
<feature type="region of interest" description="Disordered" evidence="1">
    <location>
        <begin position="1"/>
        <end position="34"/>
    </location>
</feature>
<dbReference type="OrthoDB" id="372381at2759"/>
<name>A0A1Y3DL29_PLAKN</name>
<dbReference type="Proteomes" id="UP000195012">
    <property type="component" value="Unassembled WGS sequence"/>
</dbReference>
<dbReference type="VEuPathDB" id="PlasmoDB:PKA1H_090017600"/>
<evidence type="ECO:0000313" key="3">
    <source>
        <dbReference type="Proteomes" id="UP000195012"/>
    </source>
</evidence>
<feature type="region of interest" description="Disordered" evidence="1">
    <location>
        <begin position="72"/>
        <end position="102"/>
    </location>
</feature>
<feature type="compositionally biased region" description="Basic and acidic residues" evidence="1">
    <location>
        <begin position="11"/>
        <end position="23"/>
    </location>
</feature>
<dbReference type="EMBL" id="NETL01000026">
    <property type="protein sequence ID" value="OTN64870.1"/>
    <property type="molecule type" value="Genomic_DNA"/>
</dbReference>
<sequence>MNKPACAKNRISGEREKLTSTKDGDDDEKSDDSHKQIVVVNRTIKSKIFLDSSKGKKEEKKCTSYVRNAKGPVSKLEKKKNGNPCGDAPLTQIIKRDDNNNNNKTGNFIKAAFTSSQFRGLQGGHSTVIPKHQKFVQRSEQKNHIGGSPNEKRECVDHDFFNELTNSTCVKNKESINDNVCDDPSRATSHEATKEMDLHNGNKKKVGKLGRDTHFNKVNEETEVDYLPPCHRGKYPLEERSSHSSQHNKVEYPWADDPPLRGANPSVHFALASEEEDAFTAHPNDEATSPVIKYDQFELYEIDREIEKITEEENKIQEKLIYLTNQELDLVIKMKQMRGARMLSQKEGQTVEWDRVSHNADKG</sequence>
<evidence type="ECO:0000256" key="1">
    <source>
        <dbReference type="SAM" id="MobiDB-lite"/>
    </source>
</evidence>
<comment type="caution">
    <text evidence="2">The sequence shown here is derived from an EMBL/GenBank/DDBJ whole genome shotgun (WGS) entry which is preliminary data.</text>
</comment>
<accession>A0A1Y3DL29</accession>
<dbReference type="eggNOG" id="ENOG502TMVY">
    <property type="taxonomic scope" value="Eukaryota"/>
</dbReference>
<dbReference type="AlphaFoldDB" id="A0A1Y3DL29"/>
<evidence type="ECO:0000313" key="2">
    <source>
        <dbReference type="EMBL" id="OTN64870.1"/>
    </source>
</evidence>